<organism evidence="2 3">
    <name type="scientific">Rubus argutus</name>
    <name type="common">Southern blackberry</name>
    <dbReference type="NCBI Taxonomy" id="59490"/>
    <lineage>
        <taxon>Eukaryota</taxon>
        <taxon>Viridiplantae</taxon>
        <taxon>Streptophyta</taxon>
        <taxon>Embryophyta</taxon>
        <taxon>Tracheophyta</taxon>
        <taxon>Spermatophyta</taxon>
        <taxon>Magnoliopsida</taxon>
        <taxon>eudicotyledons</taxon>
        <taxon>Gunneridae</taxon>
        <taxon>Pentapetalae</taxon>
        <taxon>rosids</taxon>
        <taxon>fabids</taxon>
        <taxon>Rosales</taxon>
        <taxon>Rosaceae</taxon>
        <taxon>Rosoideae</taxon>
        <taxon>Rosoideae incertae sedis</taxon>
        <taxon>Rubus</taxon>
    </lineage>
</organism>
<gene>
    <name evidence="2" type="ORF">M0R45_008238</name>
</gene>
<accession>A0AAW1Y334</accession>
<sequence>MKGRQILDAVLIANEVVEDVRKKKDEGLVFKIDFEKAYDHVEWAFLDDVLGKKGFGFGWRRWIMGCLSSANFSILINGRPRGKFMASRGLRQGDPLSPFLFTIVVDVLSRLMEKAQELELIKGLVVGRESIEISHLAIRR</sequence>
<dbReference type="Proteomes" id="UP001457282">
    <property type="component" value="Unassembled WGS sequence"/>
</dbReference>
<feature type="domain" description="Reverse transcriptase" evidence="1">
    <location>
        <begin position="1"/>
        <end position="140"/>
    </location>
</feature>
<dbReference type="AlphaFoldDB" id="A0AAW1Y334"/>
<comment type="caution">
    <text evidence="2">The sequence shown here is derived from an EMBL/GenBank/DDBJ whole genome shotgun (WGS) entry which is preliminary data.</text>
</comment>
<dbReference type="InterPro" id="IPR000477">
    <property type="entry name" value="RT_dom"/>
</dbReference>
<dbReference type="Pfam" id="PF00078">
    <property type="entry name" value="RVT_1"/>
    <property type="match status" value="1"/>
</dbReference>
<reference evidence="2 3" key="1">
    <citation type="journal article" date="2023" name="G3 (Bethesda)">
        <title>A chromosome-length genome assembly and annotation of blackberry (Rubus argutus, cv. 'Hillquist').</title>
        <authorList>
            <person name="Bruna T."/>
            <person name="Aryal R."/>
            <person name="Dudchenko O."/>
            <person name="Sargent D.J."/>
            <person name="Mead D."/>
            <person name="Buti M."/>
            <person name="Cavallini A."/>
            <person name="Hytonen T."/>
            <person name="Andres J."/>
            <person name="Pham M."/>
            <person name="Weisz D."/>
            <person name="Mascagni F."/>
            <person name="Usai G."/>
            <person name="Natali L."/>
            <person name="Bassil N."/>
            <person name="Fernandez G.E."/>
            <person name="Lomsadze A."/>
            <person name="Armour M."/>
            <person name="Olukolu B."/>
            <person name="Poorten T."/>
            <person name="Britton C."/>
            <person name="Davik J."/>
            <person name="Ashrafi H."/>
            <person name="Aiden E.L."/>
            <person name="Borodovsky M."/>
            <person name="Worthington M."/>
        </authorList>
    </citation>
    <scope>NUCLEOTIDE SEQUENCE [LARGE SCALE GENOMIC DNA]</scope>
    <source>
        <strain evidence="2">PI 553951</strain>
    </source>
</reference>
<evidence type="ECO:0000313" key="2">
    <source>
        <dbReference type="EMBL" id="KAK9942584.1"/>
    </source>
</evidence>
<proteinExistence type="predicted"/>
<evidence type="ECO:0000259" key="1">
    <source>
        <dbReference type="PROSITE" id="PS50878"/>
    </source>
</evidence>
<name>A0AAW1Y334_RUBAR</name>
<keyword evidence="3" id="KW-1185">Reference proteome</keyword>
<protein>
    <recommendedName>
        <fullName evidence="1">Reverse transcriptase domain-containing protein</fullName>
    </recommendedName>
</protein>
<dbReference type="SUPFAM" id="SSF56672">
    <property type="entry name" value="DNA/RNA polymerases"/>
    <property type="match status" value="1"/>
</dbReference>
<dbReference type="InterPro" id="IPR052343">
    <property type="entry name" value="Retrotransposon-Effector_Assoc"/>
</dbReference>
<dbReference type="InterPro" id="IPR043502">
    <property type="entry name" value="DNA/RNA_pol_sf"/>
</dbReference>
<dbReference type="PANTHER" id="PTHR46890">
    <property type="entry name" value="NON-LTR RETROLELEMENT REVERSE TRANSCRIPTASE-LIKE PROTEIN-RELATED"/>
    <property type="match status" value="1"/>
</dbReference>
<evidence type="ECO:0000313" key="3">
    <source>
        <dbReference type="Proteomes" id="UP001457282"/>
    </source>
</evidence>
<dbReference type="PANTHER" id="PTHR46890:SF50">
    <property type="entry name" value="RNA-DIRECTED DNA POLYMERASE, EUKARYOTA, REVERSE TRANSCRIPTASE ZINC-BINDING DOMAIN PROTEIN-RELATED"/>
    <property type="match status" value="1"/>
</dbReference>
<dbReference type="EMBL" id="JBEDUW010000002">
    <property type="protein sequence ID" value="KAK9942584.1"/>
    <property type="molecule type" value="Genomic_DNA"/>
</dbReference>
<dbReference type="PROSITE" id="PS50878">
    <property type="entry name" value="RT_POL"/>
    <property type="match status" value="1"/>
</dbReference>